<dbReference type="Pfam" id="PF03704">
    <property type="entry name" value="BTAD"/>
    <property type="match status" value="1"/>
</dbReference>
<accession>A0ABT1ILY9</accession>
<dbReference type="PANTHER" id="PTHR47691:SF3">
    <property type="entry name" value="HTH-TYPE TRANSCRIPTIONAL REGULATOR RV0890C-RELATED"/>
    <property type="match status" value="1"/>
</dbReference>
<dbReference type="SUPFAM" id="SSF46894">
    <property type="entry name" value="C-terminal effector domain of the bipartite response regulators"/>
    <property type="match status" value="1"/>
</dbReference>
<feature type="domain" description="Bacterial transcriptional activator" evidence="4">
    <location>
        <begin position="148"/>
        <end position="292"/>
    </location>
</feature>
<keyword evidence="6" id="KW-1185">Reference proteome</keyword>
<dbReference type="InterPro" id="IPR011990">
    <property type="entry name" value="TPR-like_helical_dom_sf"/>
</dbReference>
<dbReference type="Gene3D" id="3.40.50.300">
    <property type="entry name" value="P-loop containing nucleotide triphosphate hydrolases"/>
    <property type="match status" value="1"/>
</dbReference>
<proteinExistence type="inferred from homology"/>
<name>A0ABT1ILY9_9PSEU</name>
<dbReference type="Gene3D" id="1.10.10.10">
    <property type="entry name" value="Winged helix-like DNA-binding domain superfamily/Winged helix DNA-binding domain"/>
    <property type="match status" value="2"/>
</dbReference>
<evidence type="ECO:0000256" key="1">
    <source>
        <dbReference type="ARBA" id="ARBA00005820"/>
    </source>
</evidence>
<dbReference type="InterPro" id="IPR001867">
    <property type="entry name" value="OmpR/PhoB-type_DNA-bd"/>
</dbReference>
<dbReference type="EMBL" id="JAMTCO010000017">
    <property type="protein sequence ID" value="MCP2273531.1"/>
    <property type="molecule type" value="Genomic_DNA"/>
</dbReference>
<dbReference type="Gene3D" id="1.25.40.10">
    <property type="entry name" value="Tetratricopeptide repeat domain"/>
    <property type="match status" value="2"/>
</dbReference>
<evidence type="ECO:0000313" key="6">
    <source>
        <dbReference type="Proteomes" id="UP001205185"/>
    </source>
</evidence>
<reference evidence="5 6" key="1">
    <citation type="submission" date="2022-06" db="EMBL/GenBank/DDBJ databases">
        <title>Genomic Encyclopedia of Archaeal and Bacterial Type Strains, Phase II (KMG-II): from individual species to whole genera.</title>
        <authorList>
            <person name="Goeker M."/>
        </authorList>
    </citation>
    <scope>NUCLEOTIDE SEQUENCE [LARGE SCALE GENOMIC DNA]</scope>
    <source>
        <strain evidence="5 6">DSM 44255</strain>
    </source>
</reference>
<feature type="domain" description="OmpR/PhoB-type" evidence="3">
    <location>
        <begin position="65"/>
        <end position="141"/>
    </location>
</feature>
<sequence length="1011" mass="110512">MRLTMAEMALWPAIGAHYTPILRQRTFRRRGAAAGSGESRSGVRLVEAAFGILGATALRLDGVLDAGWESPKPKAMLAALLVAPGRTLPGDALVRWVWSQEQPRPTRTTATLDTYATRIRKLLKRLPVTATLRGHRGAYRLDTDRAAIDYFQFRDLVATAQRHFRDGRSAEAAHHADQALRLSRGRPLDDLRSAGALAWRTRFERDELIPAHTTHLNALIDLGRADEALVLLDDLQSEHQDSLALHKARLAVLHALERAEEASEYYLDVHRSLRTEGDPQAADHLRRHHESLITRAHSAPWTAPREYQPPRQLRFDVHNFVGRADQLSELNAHALDADGVPVRGIIVLEGMPGVGKTSLAVHWGHRVRDRFPDGDLFVDLHGHSGTPAATQASVIDELLLGLGEEPDTSAAPRARAAVLRRTLANRHTLVLLDNARNSDHVRELLPLLAECLVVVTSRNSLTALATKYNAQRIQVQPMTEAESTTLLGTRLGGRADAGLRAEVVRLCGGLPLVIAVVGQNIAEYRLRREHADLPPRRLLLELGIDADGDNSPQTLFTWSYRALPQAARRLFRLLGLHPGSEFSVSAAQSCWGRDEAETRECLATLVGAHLLERTDSLDRFRFHDLIGECANNLAHTDEPTELRHTATRRVLAFYLASATAAHHTLYPDSDAGPPFDLPAQVSPLTYADEDAARTWFATEHSTLMATITTAANTGNHDLAWRLPHAVSTYLEQLGYHEDYRQAMETAVTSANADGEEEAEASSLADLGRSHLTSGRLADAQRCLHQAMVFADASGNQRGQCAIRFHLGRIAMLVGDATTGVRLLGESLELAQAADDIEARRWTHYELGDALRVAGEPTKALLHLREAQQHAIAAGDDYALALVLAGISSVSLAHGEHTEAAAFGVAAVSTAESSRNTSAIVTTCTVLAEVRLTTGASAAAELLATRAVSLAERVHDVPVHARAAEVLGDVLAEQGRHAQARRTWLEADELYHRLGSTAGRHRIYTKIADLSH</sequence>
<dbReference type="PRINTS" id="PR00364">
    <property type="entry name" value="DISEASERSIST"/>
</dbReference>
<dbReference type="InterPro" id="IPR005158">
    <property type="entry name" value="BTAD"/>
</dbReference>
<evidence type="ECO:0000259" key="4">
    <source>
        <dbReference type="SMART" id="SM01043"/>
    </source>
</evidence>
<dbReference type="PANTHER" id="PTHR47691">
    <property type="entry name" value="REGULATOR-RELATED"/>
    <property type="match status" value="1"/>
</dbReference>
<dbReference type="InterPro" id="IPR016032">
    <property type="entry name" value="Sig_transdc_resp-reg_C-effctor"/>
</dbReference>
<evidence type="ECO:0000313" key="5">
    <source>
        <dbReference type="EMBL" id="MCP2273531.1"/>
    </source>
</evidence>
<comment type="similarity">
    <text evidence="1">Belongs to the AfsR/DnrI/RedD regulatory family.</text>
</comment>
<dbReference type="Pfam" id="PF13191">
    <property type="entry name" value="AAA_16"/>
    <property type="match status" value="1"/>
</dbReference>
<dbReference type="GO" id="GO:0003677">
    <property type="term" value="F:DNA binding"/>
    <property type="evidence" value="ECO:0007669"/>
    <property type="project" value="UniProtKB-KW"/>
</dbReference>
<dbReference type="SUPFAM" id="SSF48452">
    <property type="entry name" value="TPR-like"/>
    <property type="match status" value="3"/>
</dbReference>
<dbReference type="SUPFAM" id="SSF52540">
    <property type="entry name" value="P-loop containing nucleoside triphosphate hydrolases"/>
    <property type="match status" value="1"/>
</dbReference>
<dbReference type="InterPro" id="IPR027417">
    <property type="entry name" value="P-loop_NTPase"/>
</dbReference>
<comment type="caution">
    <text evidence="5">The sequence shown here is derived from an EMBL/GenBank/DDBJ whole genome shotgun (WGS) entry which is preliminary data.</text>
</comment>
<dbReference type="SMART" id="SM00862">
    <property type="entry name" value="Trans_reg_C"/>
    <property type="match status" value="1"/>
</dbReference>
<evidence type="ECO:0000259" key="3">
    <source>
        <dbReference type="SMART" id="SM00862"/>
    </source>
</evidence>
<keyword evidence="2 5" id="KW-0238">DNA-binding</keyword>
<gene>
    <name evidence="5" type="ORF">LV75_006061</name>
</gene>
<dbReference type="Proteomes" id="UP001205185">
    <property type="component" value="Unassembled WGS sequence"/>
</dbReference>
<dbReference type="SMART" id="SM01043">
    <property type="entry name" value="BTAD"/>
    <property type="match status" value="1"/>
</dbReference>
<organism evidence="5 6">
    <name type="scientific">Actinokineospora diospyrosa</name>
    <dbReference type="NCBI Taxonomy" id="103728"/>
    <lineage>
        <taxon>Bacteria</taxon>
        <taxon>Bacillati</taxon>
        <taxon>Actinomycetota</taxon>
        <taxon>Actinomycetes</taxon>
        <taxon>Pseudonocardiales</taxon>
        <taxon>Pseudonocardiaceae</taxon>
        <taxon>Actinokineospora</taxon>
    </lineage>
</organism>
<evidence type="ECO:0000256" key="2">
    <source>
        <dbReference type="ARBA" id="ARBA00023125"/>
    </source>
</evidence>
<dbReference type="InterPro" id="IPR041664">
    <property type="entry name" value="AAA_16"/>
</dbReference>
<protein>
    <submittedName>
        <fullName evidence="5">DNA-binding transcriptional activator of the SARP family</fullName>
    </submittedName>
</protein>
<dbReference type="InterPro" id="IPR036388">
    <property type="entry name" value="WH-like_DNA-bd_sf"/>
</dbReference>